<evidence type="ECO:0000313" key="1">
    <source>
        <dbReference type="EMBL" id="MBW0536316.1"/>
    </source>
</evidence>
<proteinExistence type="predicted"/>
<protein>
    <recommendedName>
        <fullName evidence="3">Endonuclease/exonuclease/phosphatase domain-containing protein</fullName>
    </recommendedName>
</protein>
<accession>A0A9Q3FFJ2</accession>
<reference evidence="1" key="1">
    <citation type="submission" date="2021-03" db="EMBL/GenBank/DDBJ databases">
        <title>Draft genome sequence of rust myrtle Austropuccinia psidii MF-1, a brazilian biotype.</title>
        <authorList>
            <person name="Quecine M.C."/>
            <person name="Pachon D.M.R."/>
            <person name="Bonatelli M.L."/>
            <person name="Correr F.H."/>
            <person name="Franceschini L.M."/>
            <person name="Leite T.F."/>
            <person name="Margarido G.R.A."/>
            <person name="Almeida C.A."/>
            <person name="Ferrarezi J.A."/>
            <person name="Labate C.A."/>
        </authorList>
    </citation>
    <scope>NUCLEOTIDE SEQUENCE</scope>
    <source>
        <strain evidence="1">MF-1</strain>
    </source>
</reference>
<gene>
    <name evidence="1" type="ORF">O181_076031</name>
</gene>
<dbReference type="InterPro" id="IPR036691">
    <property type="entry name" value="Endo/exonu/phosph_ase_sf"/>
</dbReference>
<dbReference type="Proteomes" id="UP000765509">
    <property type="component" value="Unassembled WGS sequence"/>
</dbReference>
<dbReference type="EMBL" id="AVOT02041047">
    <property type="protein sequence ID" value="MBW0536316.1"/>
    <property type="molecule type" value="Genomic_DNA"/>
</dbReference>
<evidence type="ECO:0008006" key="3">
    <source>
        <dbReference type="Google" id="ProtNLM"/>
    </source>
</evidence>
<name>A0A9Q3FFJ2_9BASI</name>
<dbReference type="SUPFAM" id="SSF56219">
    <property type="entry name" value="DNase I-like"/>
    <property type="match status" value="1"/>
</dbReference>
<sequence length="168" mass="19206">MIAVYLPSETASRGKRAAVLWKLGTHLQSTIKEPRPLATIMGNFNMDEPELDSVLDKDVWKSLEYFELCHPKSNITGASLHQTQRSVDDFVVSKAACLRWGGISINRNVLESNHWPIWLDILKGKLHDFTTSSRWNTKLLQGHGDELTLSHRWDCLNVEHIDTKEDLE</sequence>
<dbReference type="AlphaFoldDB" id="A0A9Q3FFJ2"/>
<dbReference type="Gene3D" id="3.60.10.10">
    <property type="entry name" value="Endonuclease/exonuclease/phosphatase"/>
    <property type="match status" value="1"/>
</dbReference>
<keyword evidence="2" id="KW-1185">Reference proteome</keyword>
<comment type="caution">
    <text evidence="1">The sequence shown here is derived from an EMBL/GenBank/DDBJ whole genome shotgun (WGS) entry which is preliminary data.</text>
</comment>
<organism evidence="1 2">
    <name type="scientific">Austropuccinia psidii MF-1</name>
    <dbReference type="NCBI Taxonomy" id="1389203"/>
    <lineage>
        <taxon>Eukaryota</taxon>
        <taxon>Fungi</taxon>
        <taxon>Dikarya</taxon>
        <taxon>Basidiomycota</taxon>
        <taxon>Pucciniomycotina</taxon>
        <taxon>Pucciniomycetes</taxon>
        <taxon>Pucciniales</taxon>
        <taxon>Sphaerophragmiaceae</taxon>
        <taxon>Austropuccinia</taxon>
    </lineage>
</organism>
<evidence type="ECO:0000313" key="2">
    <source>
        <dbReference type="Proteomes" id="UP000765509"/>
    </source>
</evidence>